<proteinExistence type="predicted"/>
<comment type="caution">
    <text evidence="2">The sequence shown here is derived from an EMBL/GenBank/DDBJ whole genome shotgun (WGS) entry which is preliminary data.</text>
</comment>
<name>A0A023AYT0_GRENI</name>
<dbReference type="EMBL" id="AFNH02001173">
    <property type="protein sequence ID" value="EZG43827.1"/>
    <property type="molecule type" value="Genomic_DNA"/>
</dbReference>
<sequence>MLSSAHHEGGLPANVLECSVETPRGSMRGLPEGSPMWAKNHLQETGNVNIIEDELIKGQLLKAPSRSKSFKSADRKTSEEERLYMMREGIKLDLDSKQDASYVSHFANGLGTPPGCGSAVDTPTSGALPDPLSRSVSYPNGSSLKVSNPRESYPRVSCPKGSSLKGCNPRASYPRVSCPKGSSLKVSNPRASYPRVSCPKGSSLKGYNPRVCYPRVSCPKGSSPKATNPRASSSRVFRPKVSCLRVSRLKVWAASLKVSSLKVSSL</sequence>
<reference evidence="2" key="1">
    <citation type="submission" date="2013-12" db="EMBL/GenBank/DDBJ databases">
        <authorList>
            <person name="Omoto C.K."/>
            <person name="Sibley D."/>
            <person name="Venepally P."/>
            <person name="Hadjithomas M."/>
            <person name="Karamycheva S."/>
            <person name="Brunk B."/>
            <person name="Roos D."/>
            <person name="Caler E."/>
            <person name="Lorenzi H."/>
        </authorList>
    </citation>
    <scope>NUCLEOTIDE SEQUENCE</scope>
</reference>
<dbReference type="GeneID" id="22915475"/>
<accession>A0A023AYT0</accession>
<feature type="compositionally biased region" description="Polar residues" evidence="1">
    <location>
        <begin position="134"/>
        <end position="150"/>
    </location>
</feature>
<feature type="region of interest" description="Disordered" evidence="1">
    <location>
        <begin position="118"/>
        <end position="166"/>
    </location>
</feature>
<evidence type="ECO:0000256" key="1">
    <source>
        <dbReference type="SAM" id="MobiDB-lite"/>
    </source>
</evidence>
<gene>
    <name evidence="2" type="ORF">GNI_157520</name>
</gene>
<dbReference type="RefSeq" id="XP_011132982.1">
    <property type="nucleotide sequence ID" value="XM_011134680.1"/>
</dbReference>
<dbReference type="AlphaFoldDB" id="A0A023AYT0"/>
<organism evidence="2 3">
    <name type="scientific">Gregarina niphandrodes</name>
    <name type="common">Septate eugregarine</name>
    <dbReference type="NCBI Taxonomy" id="110365"/>
    <lineage>
        <taxon>Eukaryota</taxon>
        <taxon>Sar</taxon>
        <taxon>Alveolata</taxon>
        <taxon>Apicomplexa</taxon>
        <taxon>Conoidasida</taxon>
        <taxon>Gregarinasina</taxon>
        <taxon>Eugregarinorida</taxon>
        <taxon>Gregarinidae</taxon>
        <taxon>Gregarina</taxon>
    </lineage>
</organism>
<dbReference type="VEuPathDB" id="CryptoDB:GNI_157520"/>
<keyword evidence="3" id="KW-1185">Reference proteome</keyword>
<dbReference type="Proteomes" id="UP000019763">
    <property type="component" value="Unassembled WGS sequence"/>
</dbReference>
<evidence type="ECO:0000313" key="2">
    <source>
        <dbReference type="EMBL" id="EZG43827.1"/>
    </source>
</evidence>
<dbReference type="OrthoDB" id="5418088at2759"/>
<evidence type="ECO:0000313" key="3">
    <source>
        <dbReference type="Proteomes" id="UP000019763"/>
    </source>
</evidence>
<protein>
    <submittedName>
        <fullName evidence="2">SON protein</fullName>
    </submittedName>
</protein>